<dbReference type="InterPro" id="IPR001712">
    <property type="entry name" value="T3SS_FHIPEP"/>
</dbReference>
<evidence type="ECO:0000256" key="5">
    <source>
        <dbReference type="ARBA" id="ARBA00022989"/>
    </source>
</evidence>
<keyword evidence="8" id="KW-0969">Cilium</keyword>
<evidence type="ECO:0000313" key="9">
    <source>
        <dbReference type="Proteomes" id="UP001596505"/>
    </source>
</evidence>
<dbReference type="PANTHER" id="PTHR30161">
    <property type="entry name" value="FLAGELLAR EXPORT PROTEIN, MEMBRANE FLHA SUBUNIT-RELATED"/>
    <property type="match status" value="1"/>
</dbReference>
<dbReference type="PRINTS" id="PR00949">
    <property type="entry name" value="TYPE3IMAPROT"/>
</dbReference>
<dbReference type="Gene3D" id="1.10.8.540">
    <property type="entry name" value="FHIPEP family, domain 3"/>
    <property type="match status" value="1"/>
</dbReference>
<dbReference type="Proteomes" id="UP001596505">
    <property type="component" value="Unassembled WGS sequence"/>
</dbReference>
<keyword evidence="7" id="KW-1006">Bacterial flagellum protein export</keyword>
<dbReference type="InterPro" id="IPR025505">
    <property type="entry name" value="FHIPEP_CS"/>
</dbReference>
<comment type="subcellular location">
    <subcellularLocation>
        <location evidence="1 7">Cell membrane</location>
        <topology evidence="1 7">Multi-pass membrane protein</topology>
    </subcellularLocation>
</comment>
<keyword evidence="8" id="KW-0282">Flagellum</keyword>
<dbReference type="InterPro" id="IPR006301">
    <property type="entry name" value="FlhA"/>
</dbReference>
<gene>
    <name evidence="7 8" type="primary">flhA</name>
    <name evidence="8" type="ORF">ACFQRG_06165</name>
</gene>
<comment type="caution">
    <text evidence="8">The sequence shown here is derived from an EMBL/GenBank/DDBJ whole genome shotgun (WGS) entry which is preliminary data.</text>
</comment>
<comment type="similarity">
    <text evidence="2 7">Belongs to the FHIPEP (flagella/HR/invasion proteins export pore) family.</text>
</comment>
<keyword evidence="7" id="KW-1005">Bacterial flagellum biogenesis</keyword>
<organism evidence="8 9">
    <name type="scientific">Scopulibacillus cellulosilyticus</name>
    <dbReference type="NCBI Taxonomy" id="2665665"/>
    <lineage>
        <taxon>Bacteria</taxon>
        <taxon>Bacillati</taxon>
        <taxon>Bacillota</taxon>
        <taxon>Bacilli</taxon>
        <taxon>Bacillales</taxon>
        <taxon>Sporolactobacillaceae</taxon>
        <taxon>Scopulibacillus</taxon>
    </lineage>
</organism>
<keyword evidence="7" id="KW-0813">Transport</keyword>
<evidence type="ECO:0000256" key="7">
    <source>
        <dbReference type="RuleBase" id="RU364093"/>
    </source>
</evidence>
<sequence length="676" mass="74665">MKAKDLIVLFGVILIVLMLIIPLPPFILSLLIIVNISLALIVILVSMNMNEPLQFSIFPSLLLLLTLFRLGLNVSTTRSILGNADAGKVIETFGQFVIGGNPIVGFVVFLILIIIQFIVITKGAERVSEVAARFTLDAMPGKQMSIDADLNAGIINEQQARRERSKIEQEADFYGAMDGASKFVKGDAIASIIIVTINLIVGIIIGMVQKGMSISDASQTFTLLTVGDGLVSQIPALLISTATGIVVTRAASEGNLSQDITKQLLRYPAMLFVAGGVILLLGFTPIGLFVTLPIAALLFIAGFFLRKNSIQTDEQPAEEEVIDEDQFKKPENVVQLLQMDPIEFEFGYALVPLADAGQGGDLLDRIVMIRRQLAIELGIVLPVVRIRDNIQLEPNAYRLKIKGSEVTRGELLLDHYLAMSPGIEDKSVMGIETTEPAFGLPALWITEDIKETAELAGYTVVDPPSVVSTHLTEVLKKHSFELLGRQETKLLIDHLNESYPALVEEVTPEPLSIGDVQKVLANLLKEKLSIRNLPVIFETLADVGQLTRDTDLLTEYVRQALSRQITRQFVRPDHSLKVVTLGPDLEKRIAESIQKTEHGHFLSLDMEQTQHILDQMSHYVEQWVNFEEEPVILCSPAIRMYVKQLIERYFPQVAVLSYNELEAYVEVQSIGVVKAA</sequence>
<keyword evidence="9" id="KW-1185">Reference proteome</keyword>
<dbReference type="InterPro" id="IPR042193">
    <property type="entry name" value="FHIPEP_3"/>
</dbReference>
<evidence type="ECO:0000256" key="6">
    <source>
        <dbReference type="ARBA" id="ARBA00023136"/>
    </source>
</evidence>
<feature type="transmembrane region" description="Helical" evidence="7">
    <location>
        <begin position="6"/>
        <end position="23"/>
    </location>
</feature>
<name>A0ABW2PZ98_9BACL</name>
<dbReference type="InterPro" id="IPR042196">
    <property type="entry name" value="FHIPEP_4"/>
</dbReference>
<evidence type="ECO:0000256" key="2">
    <source>
        <dbReference type="ARBA" id="ARBA00008835"/>
    </source>
</evidence>
<accession>A0ABW2PZ98</accession>
<keyword evidence="7" id="KW-0653">Protein transport</keyword>
<feature type="transmembrane region" description="Helical" evidence="7">
    <location>
        <begin position="188"/>
        <end position="208"/>
    </location>
</feature>
<protein>
    <recommendedName>
        <fullName evidence="7">Flagellar biosynthesis protein FlhA</fullName>
    </recommendedName>
</protein>
<evidence type="ECO:0000313" key="8">
    <source>
        <dbReference type="EMBL" id="MFC7392566.1"/>
    </source>
</evidence>
<dbReference type="NCBIfam" id="TIGR01398">
    <property type="entry name" value="FlhA"/>
    <property type="match status" value="1"/>
</dbReference>
<evidence type="ECO:0000256" key="1">
    <source>
        <dbReference type="ARBA" id="ARBA00004651"/>
    </source>
</evidence>
<dbReference type="PANTHER" id="PTHR30161:SF1">
    <property type="entry name" value="FLAGELLAR BIOSYNTHESIS PROTEIN FLHA-RELATED"/>
    <property type="match status" value="1"/>
</dbReference>
<dbReference type="PIRSF" id="PIRSF005419">
    <property type="entry name" value="FlhA"/>
    <property type="match status" value="1"/>
</dbReference>
<dbReference type="PROSITE" id="PS00994">
    <property type="entry name" value="FHIPEP"/>
    <property type="match status" value="1"/>
</dbReference>
<evidence type="ECO:0000256" key="3">
    <source>
        <dbReference type="ARBA" id="ARBA00022475"/>
    </source>
</evidence>
<feature type="transmembrane region" description="Helical" evidence="7">
    <location>
        <begin position="93"/>
        <end position="119"/>
    </location>
</feature>
<dbReference type="Pfam" id="PF00771">
    <property type="entry name" value="FHIPEP"/>
    <property type="match status" value="1"/>
</dbReference>
<evidence type="ECO:0000256" key="4">
    <source>
        <dbReference type="ARBA" id="ARBA00022692"/>
    </source>
</evidence>
<keyword evidence="6 7" id="KW-0472">Membrane</keyword>
<reference evidence="9" key="1">
    <citation type="journal article" date="2019" name="Int. J. Syst. Evol. Microbiol.">
        <title>The Global Catalogue of Microorganisms (GCM) 10K type strain sequencing project: providing services to taxonomists for standard genome sequencing and annotation.</title>
        <authorList>
            <consortium name="The Broad Institute Genomics Platform"/>
            <consortium name="The Broad Institute Genome Sequencing Center for Infectious Disease"/>
            <person name="Wu L."/>
            <person name="Ma J."/>
        </authorList>
    </citation>
    <scope>NUCLEOTIDE SEQUENCE [LARGE SCALE GENOMIC DNA]</scope>
    <source>
        <strain evidence="9">CGMCC 1.16305</strain>
    </source>
</reference>
<keyword evidence="3 7" id="KW-1003">Cell membrane</keyword>
<dbReference type="InterPro" id="IPR042194">
    <property type="entry name" value="FHIPEP_1"/>
</dbReference>
<keyword evidence="8" id="KW-0966">Cell projection</keyword>
<comment type="function">
    <text evidence="7">Required for formation of the rod structure of the flagellar apparatus. Together with FliI and FliH, may constitute the export apparatus of flagellin.</text>
</comment>
<keyword evidence="5 7" id="KW-1133">Transmembrane helix</keyword>
<dbReference type="RefSeq" id="WP_380964787.1">
    <property type="nucleotide sequence ID" value="NZ_JBHTCO010000004.1"/>
</dbReference>
<dbReference type="Gene3D" id="3.40.30.60">
    <property type="entry name" value="FHIPEP family, domain 1"/>
    <property type="match status" value="1"/>
</dbReference>
<comment type="caution">
    <text evidence="7">Lacks conserved residue(s) required for the propagation of feature annotation.</text>
</comment>
<dbReference type="Gene3D" id="3.40.50.12790">
    <property type="entry name" value="FHIPEP family, domain 4"/>
    <property type="match status" value="1"/>
</dbReference>
<feature type="transmembrane region" description="Helical" evidence="7">
    <location>
        <begin position="53"/>
        <end position="72"/>
    </location>
</feature>
<proteinExistence type="inferred from homology"/>
<feature type="transmembrane region" description="Helical" evidence="7">
    <location>
        <begin position="30"/>
        <end position="47"/>
    </location>
</feature>
<dbReference type="EMBL" id="JBHTCO010000004">
    <property type="protein sequence ID" value="MFC7392566.1"/>
    <property type="molecule type" value="Genomic_DNA"/>
</dbReference>
<keyword evidence="4 7" id="KW-0812">Transmembrane</keyword>